<dbReference type="EMBL" id="CM020618">
    <property type="protein sequence ID" value="KAK1858544.1"/>
    <property type="molecule type" value="Genomic_DNA"/>
</dbReference>
<evidence type="ECO:0000313" key="2">
    <source>
        <dbReference type="Proteomes" id="UP000798662"/>
    </source>
</evidence>
<proteinExistence type="predicted"/>
<sequence length="540" mass="54968">MAPLPASSASPPSAAAVAALAALTAVHASTAGVVMAAPVPAPAAGAVDADAGAAAAPPTMMHAPLTAWPSEVRAEAYDTAVAVTPALNRLVHALAADTPFLSKHLNEVSKGDDFTRRLLALHTSPAVPLPSPLPPAFRAAPPAALGLYRYDYFMQAPPPPGSPPAPTVCQVELNTMAASFGCLGARVRGVHALTVAAGLGPSGVTADDLPANDVEARLAAGLAAGHAAYIADDRSRGLDGGLPALPVVVVQPGERNVYDQTLLGLALLRATGGAVPLQRLSLAQLSAWGTLDATTNALVVRLPTDEASAAAVAGAGGQWATSITAYRVSVAYFRAGYTPDDYPTDAEWAARAALHASDAIAVPTVGVQLVGTKKVQQVLTSAGEVERYLGPAESAEVRTTFMPQLSLAPGPEGDANAATAVADPDAWVLKPQREGGGNNLYGADVAAALRRMDPVERGGWVLMRRILPVRVPNVVVRGGRGQPAEVVCELGVFAVYLARAGGEVTINEASGTLLRSKLADVEDGGVAAGVAVLDSVRLVR</sequence>
<organism evidence="1 2">
    <name type="scientific">Pyropia yezoensis</name>
    <name type="common">Susabi-nori</name>
    <name type="synonym">Porphyra yezoensis</name>
    <dbReference type="NCBI Taxonomy" id="2788"/>
    <lineage>
        <taxon>Eukaryota</taxon>
        <taxon>Rhodophyta</taxon>
        <taxon>Bangiophyceae</taxon>
        <taxon>Bangiales</taxon>
        <taxon>Bangiaceae</taxon>
        <taxon>Pyropia</taxon>
    </lineage>
</organism>
<gene>
    <name evidence="1" type="ORF">I4F81_001145</name>
</gene>
<reference evidence="1" key="1">
    <citation type="submission" date="2019-11" db="EMBL/GenBank/DDBJ databases">
        <title>Nori genome reveals adaptations in red seaweeds to the harsh intertidal environment.</title>
        <authorList>
            <person name="Wang D."/>
            <person name="Mao Y."/>
        </authorList>
    </citation>
    <scope>NUCLEOTIDE SEQUENCE</scope>
    <source>
        <tissue evidence="1">Gametophyte</tissue>
    </source>
</reference>
<name>A0ACC3BKQ0_PYRYE</name>
<accession>A0ACC3BKQ0</accession>
<evidence type="ECO:0000313" key="1">
    <source>
        <dbReference type="EMBL" id="KAK1858544.1"/>
    </source>
</evidence>
<dbReference type="Proteomes" id="UP000798662">
    <property type="component" value="Chromosome 1"/>
</dbReference>
<protein>
    <submittedName>
        <fullName evidence="1">Uncharacterized protein</fullName>
    </submittedName>
</protein>
<comment type="caution">
    <text evidence="1">The sequence shown here is derived from an EMBL/GenBank/DDBJ whole genome shotgun (WGS) entry which is preliminary data.</text>
</comment>
<keyword evidence="2" id="KW-1185">Reference proteome</keyword>